<dbReference type="EMBL" id="AP023396">
    <property type="protein sequence ID" value="BCK57143.1"/>
    <property type="molecule type" value="Genomic_DNA"/>
</dbReference>
<keyword evidence="1" id="KW-0472">Membrane</keyword>
<feature type="transmembrane region" description="Helical" evidence="1">
    <location>
        <begin position="43"/>
        <end position="63"/>
    </location>
</feature>
<accession>A0A7G1KSF8</accession>
<dbReference type="KEGG" id="nwl:NWFMUON74_49150"/>
<dbReference type="AlphaFoldDB" id="A0A7G1KSF8"/>
<reference evidence="2 3" key="1">
    <citation type="submission" date="2020-08" db="EMBL/GenBank/DDBJ databases">
        <title>Genome Sequencing of Nocardia wallacei strain FMUON74 and assembly.</title>
        <authorList>
            <person name="Toyokawa M."/>
            <person name="Uesaka K."/>
        </authorList>
    </citation>
    <scope>NUCLEOTIDE SEQUENCE [LARGE SCALE GENOMIC DNA]</scope>
    <source>
        <strain evidence="2 3">FMUON74</strain>
    </source>
</reference>
<evidence type="ECO:0000313" key="3">
    <source>
        <dbReference type="Proteomes" id="UP000516173"/>
    </source>
</evidence>
<dbReference type="InterPro" id="IPR046050">
    <property type="entry name" value="DUF6008"/>
</dbReference>
<keyword evidence="1" id="KW-1133">Transmembrane helix</keyword>
<feature type="transmembrane region" description="Helical" evidence="1">
    <location>
        <begin position="12"/>
        <end position="36"/>
    </location>
</feature>
<evidence type="ECO:0000256" key="1">
    <source>
        <dbReference type="SAM" id="Phobius"/>
    </source>
</evidence>
<dbReference type="RefSeq" id="WP_197986905.1">
    <property type="nucleotide sequence ID" value="NZ_AP023396.1"/>
</dbReference>
<dbReference type="Pfam" id="PF19471">
    <property type="entry name" value="DUF6008"/>
    <property type="match status" value="1"/>
</dbReference>
<keyword evidence="3" id="KW-1185">Reference proteome</keyword>
<dbReference type="GeneID" id="80349359"/>
<feature type="transmembrane region" description="Helical" evidence="1">
    <location>
        <begin position="108"/>
        <end position="132"/>
    </location>
</feature>
<name>A0A7G1KSF8_9NOCA</name>
<keyword evidence="1" id="KW-0812">Transmembrane</keyword>
<dbReference type="Proteomes" id="UP000516173">
    <property type="component" value="Chromosome"/>
</dbReference>
<organism evidence="2 3">
    <name type="scientific">Nocardia wallacei</name>
    <dbReference type="NCBI Taxonomy" id="480035"/>
    <lineage>
        <taxon>Bacteria</taxon>
        <taxon>Bacillati</taxon>
        <taxon>Actinomycetota</taxon>
        <taxon>Actinomycetes</taxon>
        <taxon>Mycobacteriales</taxon>
        <taxon>Nocardiaceae</taxon>
        <taxon>Nocardia</taxon>
    </lineage>
</organism>
<proteinExistence type="predicted"/>
<evidence type="ECO:0000313" key="2">
    <source>
        <dbReference type="EMBL" id="BCK57143.1"/>
    </source>
</evidence>
<feature type="transmembrane region" description="Helical" evidence="1">
    <location>
        <begin position="188"/>
        <end position="210"/>
    </location>
</feature>
<gene>
    <name evidence="2" type="ORF">NWFMUON74_49150</name>
</gene>
<sequence length="242" mass="26241">MQHTAEVSGWAVAGAIGMVVWMVVMWAGVAVLFLCLRKPLRPWMFQTGLAVVGLGVLAQLGHFQEHVAQVAYWVGHSNEPGWMTPWGTALANGFGQVDHMKPALGMEILHLVGNFHFLAGLAGVALITRHAVASRARRWGRMGVLMQGIHGLEHIALTVSVLFGAKAIGLSTWFGLLDAGPGLWTYRVWWHFFANVIGTTIFAMALYHLWRERAAIAAPYYAATTGKAATTTTADEAVPALT</sequence>
<feature type="transmembrane region" description="Helical" evidence="1">
    <location>
        <begin position="152"/>
        <end position="176"/>
    </location>
</feature>
<protein>
    <submittedName>
        <fullName evidence="2">Uncharacterized protein</fullName>
    </submittedName>
</protein>